<sequence length="275" mass="30852">MNITVYGGGLLGSRIAEYLGAKINTKKITEREDLEDGTGSLPDIIINAAGKTGRPNVDWCEDHKEETYFANVTLAKIFADHAKKHRVKLVHLSSGCIYEGDNGGKGFAEEDTPNFESSFYSHTKAEAERLLKDYNNVLVIRPRMPITAVPHPRNLLNKLLGYRKIVVVPNSITIIEDLLPSLKWLVEHGHTGTFNFVNPGPVTHKDIMELYEKYSGRTLHKEYIPVAELRVAAPRSNTILRSDKLTRFGFPMPHTKESLGGIIQQYVTLEKISNQ</sequence>
<dbReference type="Gene3D" id="3.40.50.720">
    <property type="entry name" value="NAD(P)-binding Rossmann-like Domain"/>
    <property type="match status" value="1"/>
</dbReference>
<dbReference type="SUPFAM" id="SSF51735">
    <property type="entry name" value="NAD(P)-binding Rossmann-fold domains"/>
    <property type="match status" value="1"/>
</dbReference>
<proteinExistence type="inferred from homology"/>
<dbReference type="Pfam" id="PF04321">
    <property type="entry name" value="RmlD_sub_bind"/>
    <property type="match status" value="1"/>
</dbReference>
<evidence type="ECO:0000313" key="4">
    <source>
        <dbReference type="EMBL" id="OGZ08789.1"/>
    </source>
</evidence>
<dbReference type="Proteomes" id="UP000177996">
    <property type="component" value="Unassembled WGS sequence"/>
</dbReference>
<reference evidence="4 5" key="1">
    <citation type="journal article" date="2016" name="Nat. Commun.">
        <title>Thousands of microbial genomes shed light on interconnected biogeochemical processes in an aquifer system.</title>
        <authorList>
            <person name="Anantharaman K."/>
            <person name="Brown C.T."/>
            <person name="Hug L.A."/>
            <person name="Sharon I."/>
            <person name="Castelle C.J."/>
            <person name="Probst A.J."/>
            <person name="Thomas B.C."/>
            <person name="Singh A."/>
            <person name="Wilkins M.J."/>
            <person name="Karaoz U."/>
            <person name="Brodie E.L."/>
            <person name="Williams K.H."/>
            <person name="Hubbard S.S."/>
            <person name="Banfield J.F."/>
        </authorList>
    </citation>
    <scope>NUCLEOTIDE SEQUENCE [LARGE SCALE GENOMIC DNA]</scope>
</reference>
<keyword evidence="2" id="KW-0521">NADP</keyword>
<evidence type="ECO:0000259" key="3">
    <source>
        <dbReference type="Pfam" id="PF04321"/>
    </source>
</evidence>
<evidence type="ECO:0000313" key="5">
    <source>
        <dbReference type="Proteomes" id="UP000177996"/>
    </source>
</evidence>
<comment type="function">
    <text evidence="2">Catalyzes the reduction of dTDP-6-deoxy-L-lyxo-4-hexulose to yield dTDP-L-rhamnose.</text>
</comment>
<dbReference type="GO" id="GO:0048269">
    <property type="term" value="C:methionine adenosyltransferase complex"/>
    <property type="evidence" value="ECO:0007669"/>
    <property type="project" value="TreeGrafter"/>
</dbReference>
<dbReference type="GO" id="GO:0008831">
    <property type="term" value="F:dTDP-4-dehydrorhamnose reductase activity"/>
    <property type="evidence" value="ECO:0007669"/>
    <property type="project" value="UniProtKB-EC"/>
</dbReference>
<protein>
    <recommendedName>
        <fullName evidence="2">dTDP-4-dehydrorhamnose reductase</fullName>
        <ecNumber evidence="2">1.1.1.133</ecNumber>
    </recommendedName>
</protein>
<dbReference type="GO" id="GO:0048270">
    <property type="term" value="F:methionine adenosyltransferase regulator activity"/>
    <property type="evidence" value="ECO:0007669"/>
    <property type="project" value="TreeGrafter"/>
</dbReference>
<dbReference type="EC" id="1.1.1.133" evidence="2"/>
<dbReference type="GO" id="GO:0006556">
    <property type="term" value="P:S-adenosylmethionine biosynthetic process"/>
    <property type="evidence" value="ECO:0007669"/>
    <property type="project" value="TreeGrafter"/>
</dbReference>
<accession>A0A1G2D5B9</accession>
<dbReference type="PANTHER" id="PTHR10491">
    <property type="entry name" value="DTDP-4-DEHYDRORHAMNOSE REDUCTASE"/>
    <property type="match status" value="1"/>
</dbReference>
<keyword evidence="2" id="KW-0560">Oxidoreductase</keyword>
<gene>
    <name evidence="4" type="ORF">A3D65_03260</name>
</gene>
<dbReference type="InterPro" id="IPR036291">
    <property type="entry name" value="NAD(P)-bd_dom_sf"/>
</dbReference>
<organism evidence="4 5">
    <name type="scientific">Candidatus Lloydbacteria bacterium RIFCSPHIGHO2_02_FULL_50_13</name>
    <dbReference type="NCBI Taxonomy" id="1798661"/>
    <lineage>
        <taxon>Bacteria</taxon>
        <taxon>Candidatus Lloydiibacteriota</taxon>
    </lineage>
</organism>
<evidence type="ECO:0000256" key="2">
    <source>
        <dbReference type="RuleBase" id="RU364082"/>
    </source>
</evidence>
<dbReference type="InterPro" id="IPR005913">
    <property type="entry name" value="dTDP_dehydrorham_reduct"/>
</dbReference>
<evidence type="ECO:0000256" key="1">
    <source>
        <dbReference type="ARBA" id="ARBA00010944"/>
    </source>
</evidence>
<dbReference type="AlphaFoldDB" id="A0A1G2D5B9"/>
<dbReference type="STRING" id="1798661.A3D65_03260"/>
<name>A0A1G2D5B9_9BACT</name>
<dbReference type="PANTHER" id="PTHR10491:SF4">
    <property type="entry name" value="METHIONINE ADENOSYLTRANSFERASE 2 SUBUNIT BETA"/>
    <property type="match status" value="1"/>
</dbReference>
<comment type="similarity">
    <text evidence="1 2">Belongs to the dTDP-4-dehydrorhamnose reductase family.</text>
</comment>
<feature type="domain" description="RmlD-like substrate binding" evidence="3">
    <location>
        <begin position="24"/>
        <end position="141"/>
    </location>
</feature>
<dbReference type="InterPro" id="IPR029903">
    <property type="entry name" value="RmlD-like-bd"/>
</dbReference>
<comment type="caution">
    <text evidence="4">The sequence shown here is derived from an EMBL/GenBank/DDBJ whole genome shotgun (WGS) entry which is preliminary data.</text>
</comment>
<dbReference type="EMBL" id="MHLL01000026">
    <property type="protein sequence ID" value="OGZ08789.1"/>
    <property type="molecule type" value="Genomic_DNA"/>
</dbReference>
<comment type="pathway">
    <text evidence="2">Carbohydrate biosynthesis; dTDP-L-rhamnose biosynthesis.</text>
</comment>